<evidence type="ECO:0008006" key="4">
    <source>
        <dbReference type="Google" id="ProtNLM"/>
    </source>
</evidence>
<organism evidence="2 3">
    <name type="scientific">Hymenobacter citatus</name>
    <dbReference type="NCBI Taxonomy" id="2763506"/>
    <lineage>
        <taxon>Bacteria</taxon>
        <taxon>Pseudomonadati</taxon>
        <taxon>Bacteroidota</taxon>
        <taxon>Cytophagia</taxon>
        <taxon>Cytophagales</taxon>
        <taxon>Hymenobacteraceae</taxon>
        <taxon>Hymenobacter</taxon>
    </lineage>
</organism>
<dbReference type="Gene3D" id="1.25.40.10">
    <property type="entry name" value="Tetratricopeptide repeat domain"/>
    <property type="match status" value="1"/>
</dbReference>
<dbReference type="SUPFAM" id="SSF48452">
    <property type="entry name" value="TPR-like"/>
    <property type="match status" value="1"/>
</dbReference>
<dbReference type="Proteomes" id="UP000622017">
    <property type="component" value="Unassembled WGS sequence"/>
</dbReference>
<keyword evidence="1" id="KW-0812">Transmembrane</keyword>
<dbReference type="RefSeq" id="WP_187318804.1">
    <property type="nucleotide sequence ID" value="NZ_JACSCY010000003.1"/>
</dbReference>
<accession>A0ABR7MID2</accession>
<evidence type="ECO:0000313" key="3">
    <source>
        <dbReference type="Proteomes" id="UP000622017"/>
    </source>
</evidence>
<feature type="transmembrane region" description="Helical" evidence="1">
    <location>
        <begin position="95"/>
        <end position="116"/>
    </location>
</feature>
<dbReference type="InterPro" id="IPR011990">
    <property type="entry name" value="TPR-like_helical_dom_sf"/>
</dbReference>
<evidence type="ECO:0000313" key="2">
    <source>
        <dbReference type="EMBL" id="MBC6610510.1"/>
    </source>
</evidence>
<sequence>MPSSIDLRPYLDDLERFSDGQMTVAEQDAFEERLVHDPDLQHAYQAYQQLTADLRWVAGHETLRLRLLNLDKTLDEREAALIRIKQDTRRRQKRWGGGIAVAALVALAAALAYLLLRPAPTTTWARYYVPDPGLTDSARLFVRRPLLAEAMHQYRHQQYPAALRVLRRISTERLGQDTLLYFNGIFLLRQGQAAQARLYLQRVSEQADSDLAGKALYHLGMATWQAGQPAEARKLLAQVAADPLNPYQEAAQKTLHAKVIGKE</sequence>
<reference evidence="2 3" key="1">
    <citation type="submission" date="2020-08" db="EMBL/GenBank/DDBJ databases">
        <title>Hymenobacter sp.</title>
        <authorList>
            <person name="Kim M.K."/>
        </authorList>
    </citation>
    <scope>NUCLEOTIDE SEQUENCE [LARGE SCALE GENOMIC DNA]</scope>
    <source>
        <strain evidence="2 3">BT507</strain>
    </source>
</reference>
<gene>
    <name evidence="2" type="ORF">H8B15_06230</name>
</gene>
<comment type="caution">
    <text evidence="2">The sequence shown here is derived from an EMBL/GenBank/DDBJ whole genome shotgun (WGS) entry which is preliminary data.</text>
</comment>
<protein>
    <recommendedName>
        <fullName evidence="4">Tetratricopeptide repeat protein</fullName>
    </recommendedName>
</protein>
<name>A0ABR7MID2_9BACT</name>
<dbReference type="EMBL" id="JACSCY010000003">
    <property type="protein sequence ID" value="MBC6610510.1"/>
    <property type="molecule type" value="Genomic_DNA"/>
</dbReference>
<evidence type="ECO:0000256" key="1">
    <source>
        <dbReference type="SAM" id="Phobius"/>
    </source>
</evidence>
<keyword evidence="1" id="KW-1133">Transmembrane helix</keyword>
<keyword evidence="3" id="KW-1185">Reference proteome</keyword>
<keyword evidence="1" id="KW-0472">Membrane</keyword>
<proteinExistence type="predicted"/>